<evidence type="ECO:0000313" key="1">
    <source>
        <dbReference type="EMBL" id="GIX69444.1"/>
    </source>
</evidence>
<reference evidence="1 2" key="1">
    <citation type="submission" date="2021-06" db="EMBL/GenBank/DDBJ databases">
        <title>Caerostris extrusa draft genome.</title>
        <authorList>
            <person name="Kono N."/>
            <person name="Arakawa K."/>
        </authorList>
    </citation>
    <scope>NUCLEOTIDE SEQUENCE [LARGE SCALE GENOMIC DNA]</scope>
</reference>
<evidence type="ECO:0000313" key="2">
    <source>
        <dbReference type="Proteomes" id="UP001054945"/>
    </source>
</evidence>
<accession>A0AAV4MAN4</accession>
<proteinExistence type="predicted"/>
<keyword evidence="2" id="KW-1185">Reference proteome</keyword>
<gene>
    <name evidence="1" type="ORF">CEXT_313161</name>
</gene>
<name>A0AAV4MAN4_CAEEX</name>
<protein>
    <recommendedName>
        <fullName evidence="3">Ycf15</fullName>
    </recommendedName>
</protein>
<dbReference type="EMBL" id="BPLR01019584">
    <property type="protein sequence ID" value="GIX69444.1"/>
    <property type="molecule type" value="Genomic_DNA"/>
</dbReference>
<dbReference type="AlphaFoldDB" id="A0AAV4MAN4"/>
<dbReference type="Proteomes" id="UP001054945">
    <property type="component" value="Unassembled WGS sequence"/>
</dbReference>
<sequence length="82" mass="9140">MDPSCGNGGRIMGAPHCSEGENALERREPLQMWLGSIYGTPRSLLFSSSLVEKRADRTSPLLSFYAPCQRRMCFVTNPFASR</sequence>
<evidence type="ECO:0008006" key="3">
    <source>
        <dbReference type="Google" id="ProtNLM"/>
    </source>
</evidence>
<organism evidence="1 2">
    <name type="scientific">Caerostris extrusa</name>
    <name type="common">Bark spider</name>
    <name type="synonym">Caerostris bankana</name>
    <dbReference type="NCBI Taxonomy" id="172846"/>
    <lineage>
        <taxon>Eukaryota</taxon>
        <taxon>Metazoa</taxon>
        <taxon>Ecdysozoa</taxon>
        <taxon>Arthropoda</taxon>
        <taxon>Chelicerata</taxon>
        <taxon>Arachnida</taxon>
        <taxon>Araneae</taxon>
        <taxon>Araneomorphae</taxon>
        <taxon>Entelegynae</taxon>
        <taxon>Araneoidea</taxon>
        <taxon>Araneidae</taxon>
        <taxon>Caerostris</taxon>
    </lineage>
</organism>
<comment type="caution">
    <text evidence="1">The sequence shown here is derived from an EMBL/GenBank/DDBJ whole genome shotgun (WGS) entry which is preliminary data.</text>
</comment>